<feature type="domain" description="Phytase-like" evidence="1">
    <location>
        <begin position="43"/>
        <end position="355"/>
    </location>
</feature>
<dbReference type="Pfam" id="PF13449">
    <property type="entry name" value="Phytase-like"/>
    <property type="match status" value="1"/>
</dbReference>
<name>A0A8J7Z3Q5_9CYAN</name>
<dbReference type="EMBL" id="WVIE01000043">
    <property type="protein sequence ID" value="NDJ19857.1"/>
    <property type="molecule type" value="Genomic_DNA"/>
</dbReference>
<protein>
    <submittedName>
        <fullName evidence="2">Endonuclease/exonuclease/phosphatase</fullName>
    </submittedName>
</protein>
<accession>A0A8J7Z3Q5</accession>
<sequence>MTLLGVLTACSLPQVSAEDRLFLPLSLEFLGSYTLDTKTFNDTTVGGLSALTYDRQQEQFYAVSDDRSERAPARFYTLKLEIDTASGQPSLKQVNIQNVTLLKDKEGKTFAPRTIDPEGLALSQTGAVWISSEGVVKDGVPPFIGEFDLKTGQMRRTLPIPEAYLPDSSNPTQQQRGIRDNLGFEALTVSANGTPTDPFRLFAAVESPLIQDLDPPDPQQSAKNRLLHYLIEGDRATIISEHVYPLEPKPMAAVDHGLTELLSIDQAGHFLSLERTFSLSGFQVKLFQTATGTATDSSTIESLRGDLKGTQLARKRELFDFSQLGITIDNLEGMTLGPRLPDRSQSLILVSDDNFNTFTQVTQFLLFRVKGLKS</sequence>
<evidence type="ECO:0000259" key="1">
    <source>
        <dbReference type="Pfam" id="PF13449"/>
    </source>
</evidence>
<proteinExistence type="predicted"/>
<gene>
    <name evidence="2" type="ORF">GS601_21645</name>
</gene>
<organism evidence="2 3">
    <name type="scientific">Myxacorys almedinensis A</name>
    <dbReference type="NCBI Taxonomy" id="2690445"/>
    <lineage>
        <taxon>Bacteria</taxon>
        <taxon>Bacillati</taxon>
        <taxon>Cyanobacteriota</taxon>
        <taxon>Cyanophyceae</taxon>
        <taxon>Leptolyngbyales</taxon>
        <taxon>Leptolyngbyaceae</taxon>
        <taxon>Myxacorys</taxon>
        <taxon>Myxacorys almedinensis</taxon>
    </lineage>
</organism>
<dbReference type="PANTHER" id="PTHR37957:SF1">
    <property type="entry name" value="PHYTASE-LIKE DOMAIN-CONTAINING PROTEIN"/>
    <property type="match status" value="1"/>
</dbReference>
<keyword evidence="2" id="KW-0255">Endonuclease</keyword>
<dbReference type="AlphaFoldDB" id="A0A8J7Z3Q5"/>
<keyword evidence="3" id="KW-1185">Reference proteome</keyword>
<dbReference type="PANTHER" id="PTHR37957">
    <property type="entry name" value="BLR7070 PROTEIN"/>
    <property type="match status" value="1"/>
</dbReference>
<evidence type="ECO:0000313" key="3">
    <source>
        <dbReference type="Proteomes" id="UP000646053"/>
    </source>
</evidence>
<keyword evidence="2" id="KW-0378">Hydrolase</keyword>
<dbReference type="InterPro" id="IPR027372">
    <property type="entry name" value="Phytase-like_dom"/>
</dbReference>
<dbReference type="Proteomes" id="UP000646053">
    <property type="component" value="Unassembled WGS sequence"/>
</dbReference>
<comment type="caution">
    <text evidence="2">The sequence shown here is derived from an EMBL/GenBank/DDBJ whole genome shotgun (WGS) entry which is preliminary data.</text>
</comment>
<keyword evidence="2" id="KW-0540">Nuclease</keyword>
<reference evidence="2" key="1">
    <citation type="submission" date="2019-12" db="EMBL/GenBank/DDBJ databases">
        <title>High-Quality draft genome sequences of three cyanobacteria isolated from the limestone walls of the Old Cathedral of Coimbra.</title>
        <authorList>
            <person name="Tiago I."/>
            <person name="Soares F."/>
            <person name="Portugal A."/>
        </authorList>
    </citation>
    <scope>NUCLEOTIDE SEQUENCE</scope>
    <source>
        <strain evidence="2">A</strain>
    </source>
</reference>
<dbReference type="GO" id="GO:0004519">
    <property type="term" value="F:endonuclease activity"/>
    <property type="evidence" value="ECO:0007669"/>
    <property type="project" value="UniProtKB-KW"/>
</dbReference>
<evidence type="ECO:0000313" key="2">
    <source>
        <dbReference type="EMBL" id="NDJ19857.1"/>
    </source>
</evidence>